<comment type="caution">
    <text evidence="1">The sequence shown here is derived from an EMBL/GenBank/DDBJ whole genome shotgun (WGS) entry which is preliminary data.</text>
</comment>
<dbReference type="EMBL" id="QLMA01000002">
    <property type="protein sequence ID" value="RAJ85848.1"/>
    <property type="molecule type" value="Genomic_DNA"/>
</dbReference>
<accession>A0A327W8P7</accession>
<organism evidence="1 2">
    <name type="scientific">Chitinophaga dinghuensis</name>
    <dbReference type="NCBI Taxonomy" id="1539050"/>
    <lineage>
        <taxon>Bacteria</taxon>
        <taxon>Pseudomonadati</taxon>
        <taxon>Bacteroidota</taxon>
        <taxon>Chitinophagia</taxon>
        <taxon>Chitinophagales</taxon>
        <taxon>Chitinophagaceae</taxon>
        <taxon>Chitinophaga</taxon>
    </lineage>
</organism>
<sequence>MKRDGLYLSIPSPCKESWDEMVAVTDGRFCKSCQRTVMDFTQFTDEQLLAYFKGQKGAVCGRLRSEQLKRYLLPMRPQQRLIPVLLLTAGLMVLTGIAEAQQIKPQPTITYKLYGIKSTNCKPVNTDSISPVNQNVTVPATTDDIPYTGAVVVEYEVKPVKSVNKRPKRKSSH</sequence>
<dbReference type="OrthoDB" id="7432683at2"/>
<protein>
    <submittedName>
        <fullName evidence="1">Uncharacterized protein</fullName>
    </submittedName>
</protein>
<evidence type="ECO:0000313" key="1">
    <source>
        <dbReference type="EMBL" id="RAJ85848.1"/>
    </source>
</evidence>
<dbReference type="AlphaFoldDB" id="A0A327W8P7"/>
<gene>
    <name evidence="1" type="ORF">CLV59_102554</name>
</gene>
<evidence type="ECO:0000313" key="2">
    <source>
        <dbReference type="Proteomes" id="UP000249819"/>
    </source>
</evidence>
<name>A0A327W8P7_9BACT</name>
<keyword evidence="2" id="KW-1185">Reference proteome</keyword>
<dbReference type="Proteomes" id="UP000249819">
    <property type="component" value="Unassembled WGS sequence"/>
</dbReference>
<reference evidence="1 2" key="1">
    <citation type="submission" date="2018-06" db="EMBL/GenBank/DDBJ databases">
        <title>Genomic Encyclopedia of Archaeal and Bacterial Type Strains, Phase II (KMG-II): from individual species to whole genera.</title>
        <authorList>
            <person name="Goeker M."/>
        </authorList>
    </citation>
    <scope>NUCLEOTIDE SEQUENCE [LARGE SCALE GENOMIC DNA]</scope>
    <source>
        <strain evidence="1 2">DSM 29821</strain>
    </source>
</reference>
<dbReference type="RefSeq" id="WP_111591477.1">
    <property type="nucleotide sequence ID" value="NZ_QLMA01000002.1"/>
</dbReference>
<proteinExistence type="predicted"/>